<evidence type="ECO:0000313" key="1">
    <source>
        <dbReference type="EMBL" id="PSB23739.1"/>
    </source>
</evidence>
<protein>
    <submittedName>
        <fullName evidence="1">Uncharacterized protein</fullName>
    </submittedName>
</protein>
<name>A0A2T1DTA0_9CYAN</name>
<evidence type="ECO:0000313" key="2">
    <source>
        <dbReference type="Proteomes" id="UP000239576"/>
    </source>
</evidence>
<proteinExistence type="predicted"/>
<reference evidence="1 2" key="2">
    <citation type="submission" date="2018-03" db="EMBL/GenBank/DDBJ databases">
        <title>The ancient ancestry and fast evolution of plastids.</title>
        <authorList>
            <person name="Moore K.R."/>
            <person name="Magnabosco C."/>
            <person name="Momper L."/>
            <person name="Gold D.A."/>
            <person name="Bosak T."/>
            <person name="Fournier G.P."/>
        </authorList>
    </citation>
    <scope>NUCLEOTIDE SEQUENCE [LARGE SCALE GENOMIC DNA]</scope>
    <source>
        <strain evidence="1 2">ULC18</strain>
    </source>
</reference>
<dbReference type="EMBL" id="PVWK01000159">
    <property type="protein sequence ID" value="PSB23739.1"/>
    <property type="molecule type" value="Genomic_DNA"/>
</dbReference>
<reference evidence="2" key="1">
    <citation type="submission" date="2018-02" db="EMBL/GenBank/DDBJ databases">
        <authorList>
            <person name="Moore K."/>
            <person name="Momper L."/>
        </authorList>
    </citation>
    <scope>NUCLEOTIDE SEQUENCE [LARGE SCALE GENOMIC DNA]</scope>
    <source>
        <strain evidence="2">ULC18</strain>
    </source>
</reference>
<keyword evidence="2" id="KW-1185">Reference proteome</keyword>
<dbReference type="Proteomes" id="UP000239576">
    <property type="component" value="Unassembled WGS sequence"/>
</dbReference>
<sequence>MLITDLDYLEATTESSEYGEALPEECFITGAAASAFVTGYTTAGTGYAAAGVLASASGQQTFGTTNTLATTSLYPYYTTSNATASGRALGISPYAYAGVGFYGSSNNTSFNGNSTTINSSVTYSTYRTW</sequence>
<organism evidence="1 2">
    <name type="scientific">Stenomitos frigidus ULC18</name>
    <dbReference type="NCBI Taxonomy" id="2107698"/>
    <lineage>
        <taxon>Bacteria</taxon>
        <taxon>Bacillati</taxon>
        <taxon>Cyanobacteriota</taxon>
        <taxon>Cyanophyceae</taxon>
        <taxon>Leptolyngbyales</taxon>
        <taxon>Leptolyngbyaceae</taxon>
        <taxon>Stenomitos</taxon>
    </lineage>
</organism>
<comment type="caution">
    <text evidence="1">The sequence shown here is derived from an EMBL/GenBank/DDBJ whole genome shotgun (WGS) entry which is preliminary data.</text>
</comment>
<accession>A0A2T1DTA0</accession>
<dbReference type="RefSeq" id="WP_106260870.1">
    <property type="nucleotide sequence ID" value="NZ_CAWNSW010000143.1"/>
</dbReference>
<gene>
    <name evidence="1" type="ORF">C7B82_29855</name>
</gene>
<dbReference type="AlphaFoldDB" id="A0A2T1DTA0"/>